<dbReference type="InterPro" id="IPR022742">
    <property type="entry name" value="Hydrolase_4"/>
</dbReference>
<dbReference type="PRINTS" id="PR00111">
    <property type="entry name" value="ABHYDROLASE"/>
</dbReference>
<dbReference type="PANTHER" id="PTHR43798">
    <property type="entry name" value="MONOACYLGLYCEROL LIPASE"/>
    <property type="match status" value="1"/>
</dbReference>
<evidence type="ECO:0000259" key="1">
    <source>
        <dbReference type="Pfam" id="PF12146"/>
    </source>
</evidence>
<dbReference type="EMBL" id="CP119078">
    <property type="protein sequence ID" value="WED43666.1"/>
    <property type="molecule type" value="Genomic_DNA"/>
</dbReference>
<dbReference type="SUPFAM" id="SSF53474">
    <property type="entry name" value="alpha/beta-Hydrolases"/>
    <property type="match status" value="1"/>
</dbReference>
<dbReference type="Pfam" id="PF12146">
    <property type="entry name" value="Hydrolase_4"/>
    <property type="match status" value="1"/>
</dbReference>
<organism evidence="2 3">
    <name type="scientific">Legionella cardiaca</name>
    <dbReference type="NCBI Taxonomy" id="1071983"/>
    <lineage>
        <taxon>Bacteria</taxon>
        <taxon>Pseudomonadati</taxon>
        <taxon>Pseudomonadota</taxon>
        <taxon>Gammaproteobacteria</taxon>
        <taxon>Legionellales</taxon>
        <taxon>Legionellaceae</taxon>
        <taxon>Legionella</taxon>
    </lineage>
</organism>
<keyword evidence="2" id="KW-0378">Hydrolase</keyword>
<dbReference type="InterPro" id="IPR029058">
    <property type="entry name" value="AB_hydrolase_fold"/>
</dbReference>
<sequence length="595" mass="68405">MSKSDYRYMFLATKSKFSNAAFNNKENNSLFQQAIFFALGVYENQKNASSRKIDMVVIREIVKSNRDPEVSRKEIEDYFAGKTTAEKYIKSPPFPPTILENVKGHTFKTGLLDGSLLEDYVTATMNSFYEHILLPIQFEISSLEQKKQALRNCAINALAEARVRGGGQGNYNQISEEIEGINDIVAFANFCKTYTKISPEKNSFESFFKKNLSKIINQNVHFNEYYSQRKITYQLQDFVNFSLERFASEKTEEEIIHSEAMVRAVEEILSDGDSKTQLIKLKNLVAQEGTPNLLHKHMQHAIENYERQQKKYPEGRVVETKVWKNPQDKEKKPEKIIIALHGWRDSAECWNNLGQEAIKKGYQVIAYDHRGYGFDSERTESGHNNELLSIDFRKFLEDIIKENPEAQIELVGHSMGGAILLNNQKFIQNQAQIKSVTCFSPAVTPSFMGFFSEFKNALFKREAHEEALERQQLNQPRFVKPSLSQPGNIIKFLTTLPSLLAIMIEAYKSLRQLATMKPEEGSPKWNIFFGCRDIAVSSDPILRIQEETENRTYLSFEEYPRGDHLLLQGRNATPVLESYFEKIAMKDEISDANKL</sequence>
<gene>
    <name evidence="2" type="ORF">PXX05_02500</name>
</gene>
<dbReference type="GO" id="GO:0016787">
    <property type="term" value="F:hydrolase activity"/>
    <property type="evidence" value="ECO:0007669"/>
    <property type="project" value="UniProtKB-KW"/>
</dbReference>
<proteinExistence type="predicted"/>
<dbReference type="PANTHER" id="PTHR43798:SF33">
    <property type="entry name" value="HYDROLASE, PUTATIVE (AFU_ORTHOLOGUE AFUA_2G14860)-RELATED"/>
    <property type="match status" value="1"/>
</dbReference>
<dbReference type="Proteomes" id="UP001222087">
    <property type="component" value="Chromosome"/>
</dbReference>
<evidence type="ECO:0000313" key="3">
    <source>
        <dbReference type="Proteomes" id="UP001222087"/>
    </source>
</evidence>
<keyword evidence="3" id="KW-1185">Reference proteome</keyword>
<name>A0ABY8AV98_9GAMM</name>
<dbReference type="InterPro" id="IPR050266">
    <property type="entry name" value="AB_hydrolase_sf"/>
</dbReference>
<feature type="domain" description="Serine aminopeptidase S33" evidence="1">
    <location>
        <begin position="332"/>
        <end position="459"/>
    </location>
</feature>
<dbReference type="InterPro" id="IPR000073">
    <property type="entry name" value="AB_hydrolase_1"/>
</dbReference>
<accession>A0ABY8AV98</accession>
<dbReference type="RefSeq" id="WP_275089477.1">
    <property type="nucleotide sequence ID" value="NZ_CP119078.1"/>
</dbReference>
<protein>
    <submittedName>
        <fullName evidence="2">Alpha/beta fold hydrolase</fullName>
    </submittedName>
</protein>
<reference evidence="2 3" key="1">
    <citation type="submission" date="2023-02" db="EMBL/GenBank/DDBJ databases">
        <title>Genome Sequence of L. cardiaca H63T.</title>
        <authorList>
            <person name="Lopez A.E."/>
            <person name="Cianciotto N.P."/>
        </authorList>
    </citation>
    <scope>NUCLEOTIDE SEQUENCE [LARGE SCALE GENOMIC DNA]</scope>
    <source>
        <strain evidence="2 3">H63</strain>
    </source>
</reference>
<dbReference type="Gene3D" id="3.40.50.1820">
    <property type="entry name" value="alpha/beta hydrolase"/>
    <property type="match status" value="1"/>
</dbReference>
<evidence type="ECO:0000313" key="2">
    <source>
        <dbReference type="EMBL" id="WED43666.1"/>
    </source>
</evidence>